<dbReference type="RefSeq" id="WP_172585172.1">
    <property type="nucleotide sequence ID" value="NZ_BLAM01000198.1"/>
</dbReference>
<evidence type="ECO:0000256" key="1">
    <source>
        <dbReference type="SAM" id="Phobius"/>
    </source>
</evidence>
<dbReference type="AlphaFoldDB" id="A0A6F9XP92"/>
<comment type="caution">
    <text evidence="2">The sequence shown here is derived from an EMBL/GenBank/DDBJ whole genome shotgun (WGS) entry which is preliminary data.</text>
</comment>
<reference evidence="2" key="1">
    <citation type="submission" date="2019-10" db="EMBL/GenBank/DDBJ databases">
        <title>Lactobacillus agilis SY212 Whole Genome Sequencing Project.</title>
        <authorList>
            <person name="Suzuki S."/>
            <person name="Endo A."/>
            <person name="Maeno S."/>
            <person name="Shiwa Y."/>
            <person name="Matsutani M."/>
            <person name="Kajikawa A."/>
        </authorList>
    </citation>
    <scope>NUCLEOTIDE SEQUENCE</scope>
    <source>
        <strain evidence="2">SY212</strain>
    </source>
</reference>
<gene>
    <name evidence="2" type="ORF">SY212_20100</name>
</gene>
<protein>
    <submittedName>
        <fullName evidence="2">Membrane protein</fullName>
    </submittedName>
</protein>
<feature type="transmembrane region" description="Helical" evidence="1">
    <location>
        <begin position="12"/>
        <end position="34"/>
    </location>
</feature>
<organism evidence="2">
    <name type="scientific">Ligilactobacillus agilis</name>
    <dbReference type="NCBI Taxonomy" id="1601"/>
    <lineage>
        <taxon>Bacteria</taxon>
        <taxon>Bacillati</taxon>
        <taxon>Bacillota</taxon>
        <taxon>Bacilli</taxon>
        <taxon>Lactobacillales</taxon>
        <taxon>Lactobacillaceae</taxon>
        <taxon>Ligilactobacillus</taxon>
    </lineage>
</organism>
<keyword evidence="1" id="KW-0812">Transmembrane</keyword>
<dbReference type="InterPro" id="IPR018672">
    <property type="entry name" value="DUF2140"/>
</dbReference>
<keyword evidence="1" id="KW-1133">Transmembrane helix</keyword>
<sequence>MVAEKRAQAKQINYWKWAFAILLALVIATVLFIGHKLTTPSVDQTRISQQTKQVDKNVDLDVSMNKQQLSAMINYYLRKSQKKSKIKYRFILDKSAILMGTTKVLGSNVSFTLYAKPSLDAKGNIVLDAKSVSVGSLNVPANFVLRYVKNNYDLGKFATIDYKKSRIILNLAQVSAKQGIKVNGQKFDLKQNEFLFNVALPLK</sequence>
<dbReference type="EMBL" id="BLAM01000198">
    <property type="protein sequence ID" value="GET06980.1"/>
    <property type="molecule type" value="Genomic_DNA"/>
</dbReference>
<dbReference type="Proteomes" id="UP000494265">
    <property type="component" value="Unassembled WGS sequence"/>
</dbReference>
<accession>A0A6F9XP92</accession>
<proteinExistence type="predicted"/>
<dbReference type="Pfam" id="PF09911">
    <property type="entry name" value="DUF2140"/>
    <property type="match status" value="1"/>
</dbReference>
<name>A0A6F9XP92_9LACO</name>
<keyword evidence="1" id="KW-0472">Membrane</keyword>
<evidence type="ECO:0000313" key="2">
    <source>
        <dbReference type="EMBL" id="GET06980.1"/>
    </source>
</evidence>